<name>A0ABR3G0J4_9AGAR</name>
<reference evidence="7 8" key="1">
    <citation type="submission" date="2024-02" db="EMBL/GenBank/DDBJ databases">
        <title>A draft genome for the cacao thread blight pathogen Marasmius crinis-equi.</title>
        <authorList>
            <person name="Cohen S.P."/>
            <person name="Baruah I.K."/>
            <person name="Amoako-Attah I."/>
            <person name="Bukari Y."/>
            <person name="Meinhardt L.W."/>
            <person name="Bailey B.A."/>
        </authorList>
    </citation>
    <scope>NUCLEOTIDE SEQUENCE [LARGE SCALE GENOMIC DNA]</scope>
    <source>
        <strain evidence="7 8">GH-76</strain>
    </source>
</reference>
<dbReference type="PROSITE" id="PS50048">
    <property type="entry name" value="ZN2_CY6_FUNGAL_2"/>
    <property type="match status" value="1"/>
</dbReference>
<dbReference type="Gene3D" id="4.10.240.10">
    <property type="entry name" value="Zn(2)-C6 fungal-type DNA-binding domain"/>
    <property type="match status" value="1"/>
</dbReference>
<feature type="compositionally biased region" description="Low complexity" evidence="5">
    <location>
        <begin position="15"/>
        <end position="34"/>
    </location>
</feature>
<dbReference type="InterPro" id="IPR001138">
    <property type="entry name" value="Zn2Cys6_DnaBD"/>
</dbReference>
<dbReference type="PANTHER" id="PTHR47424">
    <property type="entry name" value="REGULATORY PROTEIN GAL4"/>
    <property type="match status" value="1"/>
</dbReference>
<dbReference type="Proteomes" id="UP001465976">
    <property type="component" value="Unassembled WGS sequence"/>
</dbReference>
<keyword evidence="8" id="KW-1185">Reference proteome</keyword>
<dbReference type="InterPro" id="IPR036864">
    <property type="entry name" value="Zn2-C6_fun-type_DNA-bd_sf"/>
</dbReference>
<feature type="compositionally biased region" description="Low complexity" evidence="5">
    <location>
        <begin position="640"/>
        <end position="651"/>
    </location>
</feature>
<feature type="compositionally biased region" description="Acidic residues" evidence="5">
    <location>
        <begin position="61"/>
        <end position="70"/>
    </location>
</feature>
<evidence type="ECO:0000313" key="7">
    <source>
        <dbReference type="EMBL" id="KAL0581253.1"/>
    </source>
</evidence>
<evidence type="ECO:0000256" key="1">
    <source>
        <dbReference type="ARBA" id="ARBA00023015"/>
    </source>
</evidence>
<feature type="compositionally biased region" description="Polar residues" evidence="5">
    <location>
        <begin position="164"/>
        <end position="174"/>
    </location>
</feature>
<feature type="region of interest" description="Disordered" evidence="5">
    <location>
        <begin position="284"/>
        <end position="315"/>
    </location>
</feature>
<evidence type="ECO:0000256" key="3">
    <source>
        <dbReference type="ARBA" id="ARBA00023163"/>
    </source>
</evidence>
<proteinExistence type="predicted"/>
<dbReference type="PROSITE" id="PS00463">
    <property type="entry name" value="ZN2_CY6_FUNGAL_1"/>
    <property type="match status" value="1"/>
</dbReference>
<sequence length="670" mass="73605">MPPVGDNDKELFDDANINGGAGSNSSSLPSSLLPHLYTGPSSGRASRDSGTRTTLHSVDDGDRDESDVEDENRRDDFEHDLKYSDSDRAFDDVDKVGRATSPPANESSTPLSPLEQPYRLSMTASAGGENLSSPSSTTPTASSLSLVQQQEPSRSHHSTGEPLGTTSLAGNSSPIEIRLPIRSDPVFYAQGIHNTYGYSQNAGQGTGLSPRRSSPGRRGSIGGTLTGGPVFNQSTSLSASMLPSPLTPDSPYSQQYDHTSSSHSSTGSYKDYQLSHMLIPHGREWPQTSMTSVPPGDQHDYSRTHSEHDGGYYSGRKRKFDELEERALPALDAVAPTPGGTVAEAGPSSKPKKVIVACGFCRKRRIRCDGNRPSCFQCLSREDQECHYDAFPRRRGPGKANKGSRGAKAKNGTIGRPGKPDEDEDPANHEVEAQSQYQMFNERAVSALTSHHQPNLRDPYYRESNEGYFMERLDPQLRQAVGGLTHHQYLPHHSQIHQYPPLPYPTGISTNRWNSQEVSVRAPDLHVQIWEPPLPTHPYNSNGSPLSPKSESPVDRFQIHHRMGTRYDLYAAEGGHSSYPVFEEQYESNGLTRNVTDGQGYRSFEHESQSSLGRGYPGTSLSTSRYLYSYGNHSEIPRAGGRSRMSRSRSGTPSIERTQTLRDERLDVDA</sequence>
<feature type="region of interest" description="Disordered" evidence="5">
    <location>
        <begin position="197"/>
        <end position="268"/>
    </location>
</feature>
<dbReference type="EMBL" id="JBAHYK010000013">
    <property type="protein sequence ID" value="KAL0581253.1"/>
    <property type="molecule type" value="Genomic_DNA"/>
</dbReference>
<feature type="compositionally biased region" description="Low complexity" evidence="5">
    <location>
        <begin position="131"/>
        <end position="146"/>
    </location>
</feature>
<evidence type="ECO:0000256" key="5">
    <source>
        <dbReference type="SAM" id="MobiDB-lite"/>
    </source>
</evidence>
<keyword evidence="3" id="KW-0804">Transcription</keyword>
<dbReference type="CDD" id="cd00067">
    <property type="entry name" value="GAL4"/>
    <property type="match status" value="1"/>
</dbReference>
<feature type="compositionally biased region" description="Basic and acidic residues" evidence="5">
    <location>
        <begin position="1"/>
        <end position="12"/>
    </location>
</feature>
<keyword evidence="1" id="KW-0805">Transcription regulation</keyword>
<feature type="compositionally biased region" description="Basic and acidic residues" evidence="5">
    <location>
        <begin position="71"/>
        <end position="97"/>
    </location>
</feature>
<evidence type="ECO:0000259" key="6">
    <source>
        <dbReference type="PROSITE" id="PS50048"/>
    </source>
</evidence>
<organism evidence="7 8">
    <name type="scientific">Marasmius crinis-equi</name>
    <dbReference type="NCBI Taxonomy" id="585013"/>
    <lineage>
        <taxon>Eukaryota</taxon>
        <taxon>Fungi</taxon>
        <taxon>Dikarya</taxon>
        <taxon>Basidiomycota</taxon>
        <taxon>Agaricomycotina</taxon>
        <taxon>Agaricomycetes</taxon>
        <taxon>Agaricomycetidae</taxon>
        <taxon>Agaricales</taxon>
        <taxon>Marasmiineae</taxon>
        <taxon>Marasmiaceae</taxon>
        <taxon>Marasmius</taxon>
    </lineage>
</organism>
<comment type="caution">
    <text evidence="7">The sequence shown here is derived from an EMBL/GenBank/DDBJ whole genome shotgun (WGS) entry which is preliminary data.</text>
</comment>
<evidence type="ECO:0000313" key="8">
    <source>
        <dbReference type="Proteomes" id="UP001465976"/>
    </source>
</evidence>
<feature type="compositionally biased region" description="Low complexity" evidence="5">
    <location>
        <begin position="252"/>
        <end position="268"/>
    </location>
</feature>
<feature type="compositionally biased region" description="Polar residues" evidence="5">
    <location>
        <begin position="231"/>
        <end position="241"/>
    </location>
</feature>
<protein>
    <recommendedName>
        <fullName evidence="6">Zn(2)-C6 fungal-type domain-containing protein</fullName>
    </recommendedName>
</protein>
<feature type="region of interest" description="Disordered" evidence="5">
    <location>
        <begin position="634"/>
        <end position="670"/>
    </location>
</feature>
<evidence type="ECO:0000256" key="2">
    <source>
        <dbReference type="ARBA" id="ARBA00023125"/>
    </source>
</evidence>
<feature type="domain" description="Zn(2)-C6 fungal-type" evidence="6">
    <location>
        <begin position="357"/>
        <end position="388"/>
    </location>
</feature>
<dbReference type="PANTHER" id="PTHR47424:SF3">
    <property type="entry name" value="REGULATORY PROTEIN GAL4"/>
    <property type="match status" value="1"/>
</dbReference>
<dbReference type="Pfam" id="PF00172">
    <property type="entry name" value="Zn_clus"/>
    <property type="match status" value="1"/>
</dbReference>
<feature type="compositionally biased region" description="Low complexity" evidence="5">
    <location>
        <begin position="209"/>
        <end position="218"/>
    </location>
</feature>
<keyword evidence="2" id="KW-0238">DNA-binding</keyword>
<evidence type="ECO:0000256" key="4">
    <source>
        <dbReference type="ARBA" id="ARBA00023242"/>
    </source>
</evidence>
<accession>A0ABR3G0J4</accession>
<feature type="compositionally biased region" description="Basic and acidic residues" evidence="5">
    <location>
        <begin position="297"/>
        <end position="310"/>
    </location>
</feature>
<feature type="compositionally biased region" description="Polar residues" evidence="5">
    <location>
        <begin position="102"/>
        <end position="111"/>
    </location>
</feature>
<dbReference type="InterPro" id="IPR051127">
    <property type="entry name" value="Fungal_SecMet_Regulators"/>
</dbReference>
<dbReference type="SMART" id="SM00066">
    <property type="entry name" value="GAL4"/>
    <property type="match status" value="1"/>
</dbReference>
<feature type="region of interest" description="Disordered" evidence="5">
    <location>
        <begin position="390"/>
        <end position="429"/>
    </location>
</feature>
<keyword evidence="4" id="KW-0539">Nucleus</keyword>
<feature type="region of interest" description="Disordered" evidence="5">
    <location>
        <begin position="1"/>
        <end position="176"/>
    </location>
</feature>
<gene>
    <name evidence="7" type="ORF">V5O48_000736</name>
</gene>
<dbReference type="SUPFAM" id="SSF57701">
    <property type="entry name" value="Zn2/Cys6 DNA-binding domain"/>
    <property type="match status" value="1"/>
</dbReference>
<feature type="compositionally biased region" description="Basic and acidic residues" evidence="5">
    <location>
        <begin position="659"/>
        <end position="670"/>
    </location>
</feature>